<feature type="compositionally biased region" description="Basic and acidic residues" evidence="1">
    <location>
        <begin position="201"/>
        <end position="210"/>
    </location>
</feature>
<keyword evidence="3" id="KW-1185">Reference proteome</keyword>
<comment type="caution">
    <text evidence="2">The sequence shown here is derived from an EMBL/GenBank/DDBJ whole genome shotgun (WGS) entry which is preliminary data.</text>
</comment>
<gene>
    <name evidence="2" type="ORF">BDN70DRAFT_601071</name>
</gene>
<proteinExistence type="predicted"/>
<reference evidence="2" key="1">
    <citation type="submission" date="2020-11" db="EMBL/GenBank/DDBJ databases">
        <authorList>
            <consortium name="DOE Joint Genome Institute"/>
            <person name="Ahrendt S."/>
            <person name="Riley R."/>
            <person name="Andreopoulos W."/>
            <person name="Labutti K."/>
            <person name="Pangilinan J."/>
            <person name="Ruiz-Duenas F.J."/>
            <person name="Barrasa J.M."/>
            <person name="Sanchez-Garcia M."/>
            <person name="Camarero S."/>
            <person name="Miyauchi S."/>
            <person name="Serrano A."/>
            <person name="Linde D."/>
            <person name="Babiker R."/>
            <person name="Drula E."/>
            <person name="Ayuso-Fernandez I."/>
            <person name="Pacheco R."/>
            <person name="Padilla G."/>
            <person name="Ferreira P."/>
            <person name="Barriuso J."/>
            <person name="Kellner H."/>
            <person name="Castanera R."/>
            <person name="Alfaro M."/>
            <person name="Ramirez L."/>
            <person name="Pisabarro A.G."/>
            <person name="Kuo A."/>
            <person name="Tritt A."/>
            <person name="Lipzen A."/>
            <person name="He G."/>
            <person name="Yan M."/>
            <person name="Ng V."/>
            <person name="Cullen D."/>
            <person name="Martin F."/>
            <person name="Rosso M.-N."/>
            <person name="Henrissat B."/>
            <person name="Hibbett D."/>
            <person name="Martinez A.T."/>
            <person name="Grigoriev I.V."/>
        </authorList>
    </citation>
    <scope>NUCLEOTIDE SEQUENCE</scope>
    <source>
        <strain evidence="2">CIRM-BRFM 674</strain>
    </source>
</reference>
<sequence>MISPSCPLPAHLCAITAADSFLVSVAVWATLQLTWTSILLASQLWQVARQMTTLEVSNLGRYGFMGGRGGASLAGQMGHRHQSASLRSDSSSVLPGVDTEDTTIVGDAGAVAASGAVHRHSGVCAGCGSGFLMNLLGFDRFTKGKAVDGLARAGRASNPFDQGIVANCKDFWTAGKELGVQYEMLYDVPVEGFREAKRRREREEDHDGGMGRKSRGQGLFMGMGFGLGRAGSSRAGYEPVSQV</sequence>
<dbReference type="EMBL" id="MU155191">
    <property type="protein sequence ID" value="KAF9480641.1"/>
    <property type="molecule type" value="Genomic_DNA"/>
</dbReference>
<evidence type="ECO:0000313" key="2">
    <source>
        <dbReference type="EMBL" id="KAF9480641.1"/>
    </source>
</evidence>
<dbReference type="AlphaFoldDB" id="A0A9P5Z4E2"/>
<feature type="region of interest" description="Disordered" evidence="1">
    <location>
        <begin position="197"/>
        <end position="218"/>
    </location>
</feature>
<evidence type="ECO:0000256" key="1">
    <source>
        <dbReference type="SAM" id="MobiDB-lite"/>
    </source>
</evidence>
<name>A0A9P5Z4E2_9AGAR</name>
<dbReference type="OrthoDB" id="6781668at2759"/>
<dbReference type="Proteomes" id="UP000807469">
    <property type="component" value="Unassembled WGS sequence"/>
</dbReference>
<accession>A0A9P5Z4E2</accession>
<evidence type="ECO:0000313" key="3">
    <source>
        <dbReference type="Proteomes" id="UP000807469"/>
    </source>
</evidence>
<protein>
    <submittedName>
        <fullName evidence="2">Uncharacterized protein</fullName>
    </submittedName>
</protein>
<organism evidence="2 3">
    <name type="scientific">Pholiota conissans</name>
    <dbReference type="NCBI Taxonomy" id="109636"/>
    <lineage>
        <taxon>Eukaryota</taxon>
        <taxon>Fungi</taxon>
        <taxon>Dikarya</taxon>
        <taxon>Basidiomycota</taxon>
        <taxon>Agaricomycotina</taxon>
        <taxon>Agaricomycetes</taxon>
        <taxon>Agaricomycetidae</taxon>
        <taxon>Agaricales</taxon>
        <taxon>Agaricineae</taxon>
        <taxon>Strophariaceae</taxon>
        <taxon>Pholiota</taxon>
    </lineage>
</organism>